<name>A0AAJ7NEP2_9HYME</name>
<organism evidence="1 2">
    <name type="scientific">Ceratina calcarata</name>
    <dbReference type="NCBI Taxonomy" id="156304"/>
    <lineage>
        <taxon>Eukaryota</taxon>
        <taxon>Metazoa</taxon>
        <taxon>Ecdysozoa</taxon>
        <taxon>Arthropoda</taxon>
        <taxon>Hexapoda</taxon>
        <taxon>Insecta</taxon>
        <taxon>Pterygota</taxon>
        <taxon>Neoptera</taxon>
        <taxon>Endopterygota</taxon>
        <taxon>Hymenoptera</taxon>
        <taxon>Apocrita</taxon>
        <taxon>Aculeata</taxon>
        <taxon>Apoidea</taxon>
        <taxon>Anthophila</taxon>
        <taxon>Apidae</taxon>
        <taxon>Ceratina</taxon>
        <taxon>Zadontomerus</taxon>
    </lineage>
</organism>
<accession>A0AAJ7NEP2</accession>
<protein>
    <submittedName>
        <fullName evidence="2">Uncharacterized protein LOC108631382</fullName>
    </submittedName>
</protein>
<reference evidence="2" key="1">
    <citation type="submission" date="2025-08" db="UniProtKB">
        <authorList>
            <consortium name="RefSeq"/>
        </authorList>
    </citation>
    <scope>IDENTIFICATION</scope>
    <source>
        <tissue evidence="2">Whole body</tissue>
    </source>
</reference>
<evidence type="ECO:0000313" key="2">
    <source>
        <dbReference type="RefSeq" id="XP_017890721.1"/>
    </source>
</evidence>
<gene>
    <name evidence="2" type="primary">LOC108631382</name>
</gene>
<proteinExistence type="predicted"/>
<keyword evidence="1" id="KW-1185">Reference proteome</keyword>
<dbReference type="PANTHER" id="PTHR47331">
    <property type="entry name" value="PHD-TYPE DOMAIN-CONTAINING PROTEIN"/>
    <property type="match status" value="1"/>
</dbReference>
<dbReference type="Proteomes" id="UP000694925">
    <property type="component" value="Unplaced"/>
</dbReference>
<dbReference type="GeneID" id="108631382"/>
<dbReference type="InterPro" id="IPR036397">
    <property type="entry name" value="RNaseH_sf"/>
</dbReference>
<dbReference type="GO" id="GO:0003676">
    <property type="term" value="F:nucleic acid binding"/>
    <property type="evidence" value="ECO:0007669"/>
    <property type="project" value="InterPro"/>
</dbReference>
<dbReference type="Gene3D" id="3.30.420.10">
    <property type="entry name" value="Ribonuclease H-like superfamily/Ribonuclease H"/>
    <property type="match status" value="1"/>
</dbReference>
<evidence type="ECO:0000313" key="1">
    <source>
        <dbReference type="Proteomes" id="UP000694925"/>
    </source>
</evidence>
<sequence length="210" mass="23438">MQDLIPERCRPTRPFTNCGVDYAGPYHVRDSAGRGKTAHKAYIAVFVCYQSSIGLYRDAEFLSAYLATTEQISSERVENWYENSTDAILLRIEMRDRCSELGVIWKFNPSAPHFGGMQEAGVKSVKHHLKRIMGDFTPTGEEMQTLLCKIEATLNSCPISPLSEDADDYAVLTPDHFLVGGPLNVLPKESVEIEKLTRLTRWRAVAGPGA</sequence>
<dbReference type="RefSeq" id="XP_017890721.1">
    <property type="nucleotide sequence ID" value="XM_018035232.1"/>
</dbReference>
<dbReference type="KEGG" id="ccal:108631382"/>
<dbReference type="AlphaFoldDB" id="A0AAJ7NEP2"/>